<dbReference type="PANTHER" id="PTHR24253">
    <property type="entry name" value="TRANSMEMBRANE PROTEASE SERINE"/>
    <property type="match status" value="1"/>
</dbReference>
<gene>
    <name evidence="5" type="ORF">B4U80_06121</name>
</gene>
<dbReference type="Gene3D" id="2.40.10.10">
    <property type="entry name" value="Trypsin-like serine proteases"/>
    <property type="match status" value="4"/>
</dbReference>
<dbReference type="InterPro" id="IPR009003">
    <property type="entry name" value="Peptidase_S1_PA"/>
</dbReference>
<dbReference type="SUPFAM" id="SSF50494">
    <property type="entry name" value="Trypsin-like serine proteases"/>
    <property type="match status" value="3"/>
</dbReference>
<comment type="similarity">
    <text evidence="2">Belongs to the peptidase S1 family. CLIP subfamily.</text>
</comment>
<dbReference type="FunFam" id="2.40.10.10:FF:000072">
    <property type="entry name" value="CLIP-domain serine protease"/>
    <property type="match status" value="1"/>
</dbReference>
<sequence length="932" mass="103769">MLCKIPALVFKCHRYLINFVCTKLRCIEYAMRCAPLMQSSDRSLLRLSLLVLLSLLKYSTVHPLPGHYSNFPPVIRHPGTCTFQRSQSACTFSLLCHLAYGVPIEGCVSCEAISCGGDLSVTCCMLYNNHPYNQNAQLGSPSYPAHPPLHPFSGAAKSPSFQIPFAQQPPPPVSSSVYSYGGPSAQSLQDYSIVRRGKPSYSSYDERQFSRNYIDDDICGKPVSKPTNRIIGGQDAYYGEFPWQVHIKIAKHQCGGALVGNCFVVTAAHCVYKSSIKDLEIFIGLYDIEDQRYQEHPPQYFRVAEAYLHPNFRYSASHPDRYDIAVLRLDKDVQYSDSVLPICLPPMKFNYEGWYGIVTGWGKTDPALSKIKLSSHSLYNSVAGNRYGTRLLQKVEVPIITNSECETWHSSQGIDLKIYPEMMCAGYENGEKDACVGDSGGPLNVLHNDRWVLAGITSAGFGCAQSRQPGIYHRVPDTVDWSTWKVWTSKLALLAKPQKQDDDPKQIPSALWSLLNIARLILSFPQQCTYQGETHSCNLGISCWFNGQRALDLCSGGTLWSCCVPFSTPQSSAGLIKDPECGKTYIRNSKIVGGENAKYGEVPWQAAIVKRQYFNQKISCGGALINRKWVVTAAHCVYRTPATNLRLRLGDYNLKGQTEKYAHEEFGHIVPVCLPNKTDNITGSQATVTGWGRTQYGIPASLGVLQKVDVEVIDSNTCQQWMKTVGRREVIYANMICAGFKDGGKDSCQGDSGSPLTVKNDGKSTLVGLVSWGVGCARPNLPGVYTKISEFVDWIAIHTVTEPPTVYECGSNRYNNESPLTERIVGGNTSMPGEWPWQVSLRLTHPQVGKVGHWCGGVLIDRSWVMTAAHCILNPVFSLPQAIFWEVRVGEHNQKITEPYEKTYTVSRVFHYPWYRGYDNDIALMKLSEPIE</sequence>
<dbReference type="InterPro" id="IPR043504">
    <property type="entry name" value="Peptidase_S1_PA_chymotrypsin"/>
</dbReference>
<protein>
    <submittedName>
        <fullName evidence="5">Serine protease 27-like protein</fullName>
    </submittedName>
</protein>
<feature type="domain" description="Peptidase S1" evidence="4">
    <location>
        <begin position="824"/>
        <end position="932"/>
    </location>
</feature>
<evidence type="ECO:0000313" key="5">
    <source>
        <dbReference type="EMBL" id="RWS30337.1"/>
    </source>
</evidence>
<evidence type="ECO:0000256" key="2">
    <source>
        <dbReference type="ARBA" id="ARBA00024195"/>
    </source>
</evidence>
<organism evidence="5 6">
    <name type="scientific">Leptotrombidium deliense</name>
    <dbReference type="NCBI Taxonomy" id="299467"/>
    <lineage>
        <taxon>Eukaryota</taxon>
        <taxon>Metazoa</taxon>
        <taxon>Ecdysozoa</taxon>
        <taxon>Arthropoda</taxon>
        <taxon>Chelicerata</taxon>
        <taxon>Arachnida</taxon>
        <taxon>Acari</taxon>
        <taxon>Acariformes</taxon>
        <taxon>Trombidiformes</taxon>
        <taxon>Prostigmata</taxon>
        <taxon>Anystina</taxon>
        <taxon>Parasitengona</taxon>
        <taxon>Trombiculoidea</taxon>
        <taxon>Trombiculidae</taxon>
        <taxon>Leptotrombidium</taxon>
    </lineage>
</organism>
<evidence type="ECO:0000259" key="4">
    <source>
        <dbReference type="PROSITE" id="PS50240"/>
    </source>
</evidence>
<reference evidence="5 6" key="1">
    <citation type="journal article" date="2018" name="Gigascience">
        <title>Genomes of trombidid mites reveal novel predicted allergens and laterally-transferred genes associated with secondary metabolism.</title>
        <authorList>
            <person name="Dong X."/>
            <person name="Chaisiri K."/>
            <person name="Xia D."/>
            <person name="Armstrong S.D."/>
            <person name="Fang Y."/>
            <person name="Donnelly M.J."/>
            <person name="Kadowaki T."/>
            <person name="McGarry J.W."/>
            <person name="Darby A.C."/>
            <person name="Makepeace B.L."/>
        </authorList>
    </citation>
    <scope>NUCLEOTIDE SEQUENCE [LARGE SCALE GENOMIC DNA]</scope>
    <source>
        <strain evidence="5">UoL-UT</strain>
    </source>
</reference>
<feature type="non-terminal residue" evidence="5">
    <location>
        <position position="932"/>
    </location>
</feature>
<keyword evidence="1" id="KW-1015">Disulfide bond</keyword>
<evidence type="ECO:0000256" key="3">
    <source>
        <dbReference type="RuleBase" id="RU363034"/>
    </source>
</evidence>
<dbReference type="InterPro" id="IPR033116">
    <property type="entry name" value="TRYPSIN_SER"/>
</dbReference>
<dbReference type="InterPro" id="IPR001314">
    <property type="entry name" value="Peptidase_S1A"/>
</dbReference>
<dbReference type="VEuPathDB" id="VectorBase:LDEU001703"/>
<dbReference type="GO" id="GO:0004252">
    <property type="term" value="F:serine-type endopeptidase activity"/>
    <property type="evidence" value="ECO:0007669"/>
    <property type="project" value="InterPro"/>
</dbReference>
<dbReference type="InterPro" id="IPR001254">
    <property type="entry name" value="Trypsin_dom"/>
</dbReference>
<dbReference type="PROSITE" id="PS00135">
    <property type="entry name" value="TRYPSIN_SER"/>
    <property type="match status" value="2"/>
</dbReference>
<dbReference type="CDD" id="cd00190">
    <property type="entry name" value="Tryp_SPc"/>
    <property type="match status" value="2"/>
</dbReference>
<dbReference type="FunFam" id="2.40.10.10:FF:000068">
    <property type="entry name" value="transmembrane protease serine 2"/>
    <property type="match status" value="1"/>
</dbReference>
<dbReference type="PANTHER" id="PTHR24253:SF46">
    <property type="entry name" value="SERINE PROTEASE P83"/>
    <property type="match status" value="1"/>
</dbReference>
<dbReference type="PROSITE" id="PS50240">
    <property type="entry name" value="TRYPSIN_DOM"/>
    <property type="match status" value="2"/>
</dbReference>
<keyword evidence="3" id="KW-0378">Hydrolase</keyword>
<dbReference type="OrthoDB" id="10002959at2759"/>
<dbReference type="STRING" id="299467.A0A443SS52"/>
<accession>A0A443SS52</accession>
<dbReference type="PRINTS" id="PR00722">
    <property type="entry name" value="CHYMOTRYPSIN"/>
</dbReference>
<keyword evidence="6" id="KW-1185">Reference proteome</keyword>
<dbReference type="AlphaFoldDB" id="A0A443SS52"/>
<keyword evidence="3 5" id="KW-0645">Protease</keyword>
<proteinExistence type="inferred from homology"/>
<dbReference type="FunFam" id="2.40.10.10:FF:000002">
    <property type="entry name" value="Transmembrane protease serine"/>
    <property type="match status" value="1"/>
</dbReference>
<dbReference type="InterPro" id="IPR018114">
    <property type="entry name" value="TRYPSIN_HIS"/>
</dbReference>
<feature type="domain" description="Peptidase S1" evidence="4">
    <location>
        <begin position="230"/>
        <end position="800"/>
    </location>
</feature>
<comment type="caution">
    <text evidence="5">The sequence shown here is derived from an EMBL/GenBank/DDBJ whole genome shotgun (WGS) entry which is preliminary data.</text>
</comment>
<dbReference type="EMBL" id="NCKV01000543">
    <property type="protein sequence ID" value="RWS30337.1"/>
    <property type="molecule type" value="Genomic_DNA"/>
</dbReference>
<name>A0A443SS52_9ACAR</name>
<dbReference type="PROSITE" id="PS00134">
    <property type="entry name" value="TRYPSIN_HIS"/>
    <property type="match status" value="3"/>
</dbReference>
<dbReference type="Proteomes" id="UP000288716">
    <property type="component" value="Unassembled WGS sequence"/>
</dbReference>
<dbReference type="GO" id="GO:0006508">
    <property type="term" value="P:proteolysis"/>
    <property type="evidence" value="ECO:0007669"/>
    <property type="project" value="UniProtKB-KW"/>
</dbReference>
<keyword evidence="3" id="KW-0720">Serine protease</keyword>
<dbReference type="Pfam" id="PF00089">
    <property type="entry name" value="Trypsin"/>
    <property type="match status" value="4"/>
</dbReference>
<dbReference type="SMART" id="SM00020">
    <property type="entry name" value="Tryp_SPc"/>
    <property type="match status" value="2"/>
</dbReference>
<evidence type="ECO:0000256" key="1">
    <source>
        <dbReference type="ARBA" id="ARBA00023157"/>
    </source>
</evidence>
<evidence type="ECO:0000313" key="6">
    <source>
        <dbReference type="Proteomes" id="UP000288716"/>
    </source>
</evidence>